<evidence type="ECO:0000256" key="5">
    <source>
        <dbReference type="ARBA" id="ARBA00023136"/>
    </source>
</evidence>
<dbReference type="InterPro" id="IPR001248">
    <property type="entry name" value="Pur-cyt_permease"/>
</dbReference>
<evidence type="ECO:0008006" key="9">
    <source>
        <dbReference type="Google" id="ProtNLM"/>
    </source>
</evidence>
<reference evidence="7" key="1">
    <citation type="submission" date="2021-02" db="EMBL/GenBank/DDBJ databases">
        <title>Genome sequence Cadophora malorum strain M34.</title>
        <authorList>
            <person name="Stefanovic E."/>
            <person name="Vu D."/>
            <person name="Scully C."/>
            <person name="Dijksterhuis J."/>
            <person name="Roader J."/>
            <person name="Houbraken J."/>
        </authorList>
    </citation>
    <scope>NUCLEOTIDE SEQUENCE</scope>
    <source>
        <strain evidence="7">M34</strain>
    </source>
</reference>
<dbReference type="Proteomes" id="UP000664132">
    <property type="component" value="Unassembled WGS sequence"/>
</dbReference>
<feature type="transmembrane region" description="Helical" evidence="6">
    <location>
        <begin position="375"/>
        <end position="392"/>
    </location>
</feature>
<keyword evidence="4 6" id="KW-1133">Transmembrane helix</keyword>
<keyword evidence="3 6" id="KW-0812">Transmembrane</keyword>
<feature type="transmembrane region" description="Helical" evidence="6">
    <location>
        <begin position="483"/>
        <end position="502"/>
    </location>
</feature>
<evidence type="ECO:0000256" key="6">
    <source>
        <dbReference type="SAM" id="Phobius"/>
    </source>
</evidence>
<feature type="transmembrane region" description="Helical" evidence="6">
    <location>
        <begin position="451"/>
        <end position="471"/>
    </location>
</feature>
<dbReference type="PANTHER" id="PTHR30618:SF4">
    <property type="entry name" value="ALLANTOIN PERMEASE"/>
    <property type="match status" value="1"/>
</dbReference>
<evidence type="ECO:0000256" key="4">
    <source>
        <dbReference type="ARBA" id="ARBA00022989"/>
    </source>
</evidence>
<evidence type="ECO:0000313" key="8">
    <source>
        <dbReference type="Proteomes" id="UP000664132"/>
    </source>
</evidence>
<proteinExistence type="inferred from homology"/>
<feature type="transmembrane region" description="Helical" evidence="6">
    <location>
        <begin position="398"/>
        <end position="423"/>
    </location>
</feature>
<evidence type="ECO:0000256" key="1">
    <source>
        <dbReference type="ARBA" id="ARBA00004141"/>
    </source>
</evidence>
<dbReference type="OrthoDB" id="2018619at2759"/>
<sequence>MSSVVRRVHEAVVLKGDEEKHEQTDAWSNRDLIPLPPARRTWGAFHYFGYWTLSSLNIATWQTPNTYLTQGLSVGQAMAVIIISRAVITIFACFVAWCGLTWHIGFTIQNRFTWGMRGSYIPLLQRVLLNFIWNAVQTWNGGKLATVCITAIWPSFAKIPNTLASNVPTTTYEMVGFIVFWVISIPFLFIRPEYFKRPFQFISIYCGLGMICMMIWSLAVAKGVGPVFTKGSDVPSTSRWNTSWLILAGINQAIGQKAAGMTNGSDFSRYAKSKKGYVIGTISCLWLTGTMVSFVGLVTTAACQKIYGEIYWNPPDLLMVMMDHGQGSSAARAGVFFLAFGFGMTSMFENICGNAVAGGIDLAGLFPRYIDIRRGAIITFMAAWVVQPWQLINRAATFVTVLSSFSVFLAPIMGVMCADYYLIRHQKIKLTHLYHPEGSSYWFWHGINWRVLPAWIAGWAPTIGGLILSVQKVTDGPRPLYQLYYMAFFLGFTISALLFYFFSTVFPVEGAGDFDDVDVYGTFTDQEIMKMGLTPTGAIEGIEDEKVGSPRVDEVGGDSAKVSALKKWLKAPRFQAWIRFLLKSSPAPQQSLSSLQNTQNQFHATLFVRVLLSCNLDFDGIFSNYLRSLHSYGCKYTPESSPNLVSDKYQQPPNIKIDPIGDLHIKVFEPDSEMTRINEGHLVQHNAIIRVSSQILIDNSPIFAAHLQSSSFGPQNELEIHHTTIKSLEIWLRILHHGTLPNERLMQLQIADIIDNTNLGMKYHFNMTLFNTWFAF</sequence>
<dbReference type="CDD" id="cd11482">
    <property type="entry name" value="SLC-NCS1sbd_NRT1-like"/>
    <property type="match status" value="1"/>
</dbReference>
<keyword evidence="5 6" id="KW-0472">Membrane</keyword>
<evidence type="ECO:0000313" key="7">
    <source>
        <dbReference type="EMBL" id="KAG4426402.1"/>
    </source>
</evidence>
<feature type="transmembrane region" description="Helical" evidence="6">
    <location>
        <begin position="277"/>
        <end position="298"/>
    </location>
</feature>
<dbReference type="GO" id="GO:0005886">
    <property type="term" value="C:plasma membrane"/>
    <property type="evidence" value="ECO:0007669"/>
    <property type="project" value="TreeGrafter"/>
</dbReference>
<feature type="transmembrane region" description="Helical" evidence="6">
    <location>
        <begin position="202"/>
        <end position="221"/>
    </location>
</feature>
<feature type="transmembrane region" description="Helical" evidence="6">
    <location>
        <begin position="172"/>
        <end position="190"/>
    </location>
</feature>
<feature type="transmembrane region" description="Helical" evidence="6">
    <location>
        <begin position="77"/>
        <end position="106"/>
    </location>
</feature>
<dbReference type="Pfam" id="PF02133">
    <property type="entry name" value="Transp_cyt_pur"/>
    <property type="match status" value="1"/>
</dbReference>
<dbReference type="EMBL" id="JAFJYH010000003">
    <property type="protein sequence ID" value="KAG4426402.1"/>
    <property type="molecule type" value="Genomic_DNA"/>
</dbReference>
<evidence type="ECO:0000256" key="3">
    <source>
        <dbReference type="ARBA" id="ARBA00022692"/>
    </source>
</evidence>
<organism evidence="7 8">
    <name type="scientific">Cadophora malorum</name>
    <dbReference type="NCBI Taxonomy" id="108018"/>
    <lineage>
        <taxon>Eukaryota</taxon>
        <taxon>Fungi</taxon>
        <taxon>Dikarya</taxon>
        <taxon>Ascomycota</taxon>
        <taxon>Pezizomycotina</taxon>
        <taxon>Leotiomycetes</taxon>
        <taxon>Helotiales</taxon>
        <taxon>Ploettnerulaceae</taxon>
        <taxon>Cadophora</taxon>
    </lineage>
</organism>
<comment type="caution">
    <text evidence="7">The sequence shown here is derived from an EMBL/GenBank/DDBJ whole genome shotgun (WGS) entry which is preliminary data.</text>
</comment>
<dbReference type="InterPro" id="IPR045225">
    <property type="entry name" value="Uracil/uridine/allantoin_perm"/>
</dbReference>
<accession>A0A8H7WKG1</accession>
<dbReference type="AlphaFoldDB" id="A0A8H7WKG1"/>
<evidence type="ECO:0000256" key="2">
    <source>
        <dbReference type="ARBA" id="ARBA00008974"/>
    </source>
</evidence>
<comment type="subcellular location">
    <subcellularLocation>
        <location evidence="1">Membrane</location>
        <topology evidence="1">Multi-pass membrane protein</topology>
    </subcellularLocation>
</comment>
<protein>
    <recommendedName>
        <fullName evidence="9">Uracil permease</fullName>
    </recommendedName>
</protein>
<dbReference type="GO" id="GO:0015205">
    <property type="term" value="F:nucleobase transmembrane transporter activity"/>
    <property type="evidence" value="ECO:0007669"/>
    <property type="project" value="TreeGrafter"/>
</dbReference>
<gene>
    <name evidence="7" type="ORF">IFR04_000585</name>
</gene>
<comment type="similarity">
    <text evidence="2">Belongs to the purine-cytosine permease (2.A.39) family.</text>
</comment>
<name>A0A8H7WKG1_9HELO</name>
<dbReference type="PANTHER" id="PTHR30618">
    <property type="entry name" value="NCS1 FAMILY PURINE/PYRIMIDINE TRANSPORTER"/>
    <property type="match status" value="1"/>
</dbReference>
<keyword evidence="8" id="KW-1185">Reference proteome</keyword>
<dbReference type="Gene3D" id="1.10.4160.10">
    <property type="entry name" value="Hydantoin permease"/>
    <property type="match status" value="1"/>
</dbReference>